<accession>U2K3U8</accession>
<dbReference type="PANTHER" id="PTHR43673:SF2">
    <property type="entry name" value="NITROREDUCTASE"/>
    <property type="match status" value="1"/>
</dbReference>
<dbReference type="OrthoDB" id="9812105at2"/>
<comment type="similarity">
    <text evidence="2">Belongs to the nitroreductase family.</text>
</comment>
<keyword evidence="5" id="KW-0560">Oxidoreductase</keyword>
<dbReference type="SUPFAM" id="SSF55469">
    <property type="entry name" value="FMN-dependent nitroreductase-like"/>
    <property type="match status" value="1"/>
</dbReference>
<dbReference type="RefSeq" id="WP_021681756.1">
    <property type="nucleotide sequence ID" value="NZ_KI260371.1"/>
</dbReference>
<feature type="domain" description="Nitroreductase" evidence="6">
    <location>
        <begin position="97"/>
        <end position="148"/>
    </location>
</feature>
<evidence type="ECO:0000256" key="2">
    <source>
        <dbReference type="ARBA" id="ARBA00007118"/>
    </source>
</evidence>
<evidence type="ECO:0000259" key="6">
    <source>
        <dbReference type="Pfam" id="PF00881"/>
    </source>
</evidence>
<dbReference type="Proteomes" id="UP000016662">
    <property type="component" value="Unassembled WGS sequence"/>
</dbReference>
<dbReference type="InterPro" id="IPR029479">
    <property type="entry name" value="Nitroreductase"/>
</dbReference>
<dbReference type="STRING" id="411473.RUMCAL_03446"/>
<dbReference type="CDD" id="cd20609">
    <property type="entry name" value="nitroreductase"/>
    <property type="match status" value="1"/>
</dbReference>
<gene>
    <name evidence="7" type="ORF">RUMCAL_03446</name>
</gene>
<protein>
    <submittedName>
        <fullName evidence="7">Nitroreductase family protein</fullName>
    </submittedName>
</protein>
<evidence type="ECO:0000256" key="5">
    <source>
        <dbReference type="ARBA" id="ARBA00023002"/>
    </source>
</evidence>
<dbReference type="GO" id="GO:0016491">
    <property type="term" value="F:oxidoreductase activity"/>
    <property type="evidence" value="ECO:0007669"/>
    <property type="project" value="UniProtKB-KW"/>
</dbReference>
<reference evidence="7 8" key="1">
    <citation type="submission" date="2013-07" db="EMBL/GenBank/DDBJ databases">
        <authorList>
            <person name="Weinstock G."/>
            <person name="Sodergren E."/>
            <person name="Wylie T."/>
            <person name="Fulton L."/>
            <person name="Fulton R."/>
            <person name="Fronick C."/>
            <person name="O'Laughlin M."/>
            <person name="Godfrey J."/>
            <person name="Miner T."/>
            <person name="Herter B."/>
            <person name="Appelbaum E."/>
            <person name="Cordes M."/>
            <person name="Lek S."/>
            <person name="Wollam A."/>
            <person name="Pepin K.H."/>
            <person name="Palsikar V.B."/>
            <person name="Mitreva M."/>
            <person name="Wilson R.K."/>
        </authorList>
    </citation>
    <scope>NUCLEOTIDE SEQUENCE [LARGE SCALE GENOMIC DNA]</scope>
    <source>
        <strain evidence="7 8">ATCC 27760</strain>
    </source>
</reference>
<organism evidence="7 8">
    <name type="scientific">Ruminococcus callidus ATCC 27760</name>
    <dbReference type="NCBI Taxonomy" id="411473"/>
    <lineage>
        <taxon>Bacteria</taxon>
        <taxon>Bacillati</taxon>
        <taxon>Bacillota</taxon>
        <taxon>Clostridia</taxon>
        <taxon>Eubacteriales</taxon>
        <taxon>Oscillospiraceae</taxon>
        <taxon>Ruminococcus</taxon>
    </lineage>
</organism>
<dbReference type="PATRIC" id="fig|411473.3.peg.2891"/>
<comment type="caution">
    <text evidence="7">The sequence shown here is derived from an EMBL/GenBank/DDBJ whole genome shotgun (WGS) entry which is preliminary data.</text>
</comment>
<keyword evidence="3" id="KW-0285">Flavoprotein</keyword>
<keyword evidence="8" id="KW-1185">Reference proteome</keyword>
<proteinExistence type="inferred from homology"/>
<dbReference type="EMBL" id="AWVF01000465">
    <property type="protein sequence ID" value="ERJ86790.1"/>
    <property type="molecule type" value="Genomic_DNA"/>
</dbReference>
<evidence type="ECO:0000256" key="1">
    <source>
        <dbReference type="ARBA" id="ARBA00001917"/>
    </source>
</evidence>
<dbReference type="AlphaFoldDB" id="U2K3U8"/>
<dbReference type="PANTHER" id="PTHR43673">
    <property type="entry name" value="NAD(P)H NITROREDUCTASE YDGI-RELATED"/>
    <property type="match status" value="1"/>
</dbReference>
<keyword evidence="4" id="KW-0288">FMN</keyword>
<feature type="domain" description="Nitroreductase" evidence="6">
    <location>
        <begin position="8"/>
        <end position="71"/>
    </location>
</feature>
<dbReference type="GeneID" id="93692434"/>
<dbReference type="eggNOG" id="COG0778">
    <property type="taxonomic scope" value="Bacteria"/>
</dbReference>
<name>U2K3U8_9FIRM</name>
<dbReference type="Gene3D" id="3.40.109.10">
    <property type="entry name" value="NADH Oxidase"/>
    <property type="match status" value="1"/>
</dbReference>
<evidence type="ECO:0000313" key="8">
    <source>
        <dbReference type="Proteomes" id="UP000016662"/>
    </source>
</evidence>
<sequence length="178" mass="20234">MNFMELAKKRCSVRAYEDKPVAPEHLQAVLEAGRLAPTGKNHQPQRLLVVQSPEGLEKMAKAMHNTNAYTAKAVIMVCSDTSDCWVRSFDGHCIHEIDASIVTTYMMLAATEQGLGSLWVERFDPAILREEFQLPENYVPDALLCLGYPKPEAVKEPSRYDTERKPLKETVWFETYQD</sequence>
<comment type="cofactor">
    <cofactor evidence="1">
        <name>FMN</name>
        <dbReference type="ChEBI" id="CHEBI:58210"/>
    </cofactor>
</comment>
<dbReference type="Pfam" id="PF00881">
    <property type="entry name" value="Nitroreductase"/>
    <property type="match status" value="2"/>
</dbReference>
<evidence type="ECO:0000256" key="4">
    <source>
        <dbReference type="ARBA" id="ARBA00022643"/>
    </source>
</evidence>
<dbReference type="InterPro" id="IPR000415">
    <property type="entry name" value="Nitroreductase-like"/>
</dbReference>
<dbReference type="HOGENOM" id="CLU_070764_7_1_9"/>
<evidence type="ECO:0000256" key="3">
    <source>
        <dbReference type="ARBA" id="ARBA00022630"/>
    </source>
</evidence>
<evidence type="ECO:0000313" key="7">
    <source>
        <dbReference type="EMBL" id="ERJ86790.1"/>
    </source>
</evidence>